<organism evidence="1 2">
    <name type="scientific">Brumicola pallidula DSM 14239 = ACAM 615</name>
    <dbReference type="NCBI Taxonomy" id="1121922"/>
    <lineage>
        <taxon>Bacteria</taxon>
        <taxon>Pseudomonadati</taxon>
        <taxon>Pseudomonadota</taxon>
        <taxon>Gammaproteobacteria</taxon>
        <taxon>Alteromonadales</taxon>
        <taxon>Alteromonadaceae</taxon>
        <taxon>Brumicola</taxon>
    </lineage>
</organism>
<evidence type="ECO:0000313" key="1">
    <source>
        <dbReference type="EMBL" id="GAC27659.1"/>
    </source>
</evidence>
<dbReference type="RefSeq" id="WP_006009424.1">
    <property type="nucleotide sequence ID" value="NZ_AUAV01000008.1"/>
</dbReference>
<dbReference type="Pfam" id="PF07366">
    <property type="entry name" value="SnoaL"/>
    <property type="match status" value="1"/>
</dbReference>
<dbReference type="OrthoDB" id="1948945at2"/>
<gene>
    <name evidence="1" type="ORF">GPAL_0779</name>
</gene>
<evidence type="ECO:0000313" key="2">
    <source>
        <dbReference type="Proteomes" id="UP000006251"/>
    </source>
</evidence>
<dbReference type="GO" id="GO:0030638">
    <property type="term" value="P:polyketide metabolic process"/>
    <property type="evidence" value="ECO:0007669"/>
    <property type="project" value="InterPro"/>
</dbReference>
<comment type="caution">
    <text evidence="1">The sequence shown here is derived from an EMBL/GenBank/DDBJ whole genome shotgun (WGS) entry which is preliminary data.</text>
</comment>
<dbReference type="InterPro" id="IPR009959">
    <property type="entry name" value="Cyclase_SnoaL-like"/>
</dbReference>
<dbReference type="AlphaFoldDB" id="K6Y4D9"/>
<keyword evidence="2" id="KW-1185">Reference proteome</keyword>
<dbReference type="EMBL" id="BAEQ01000014">
    <property type="protein sequence ID" value="GAC27659.1"/>
    <property type="molecule type" value="Genomic_DNA"/>
</dbReference>
<accession>K6Y4D9</accession>
<dbReference type="STRING" id="1121922.GCA_000428905_01882"/>
<protein>
    <recommendedName>
        <fullName evidence="3">SnoaL-like domain-containing protein</fullName>
    </recommendedName>
</protein>
<proteinExistence type="predicted"/>
<evidence type="ECO:0008006" key="3">
    <source>
        <dbReference type="Google" id="ProtNLM"/>
    </source>
</evidence>
<dbReference type="InterPro" id="IPR032710">
    <property type="entry name" value="NTF2-like_dom_sf"/>
</dbReference>
<dbReference type="SUPFAM" id="SSF54427">
    <property type="entry name" value="NTF2-like"/>
    <property type="match status" value="2"/>
</dbReference>
<name>K6Y4D9_9ALTE</name>
<sequence>MADYQDIKQTVRSYQAALDGASADDAISVLTDNMVPEFLWRGMHPFYEQYGADNVAAVFWAPLKKAFTTLHRREDIFMAGTNAIENGEWVCSSGHFSGLFDNNWLGIPATHKLTFIPYVEFTKVENGKISEVAFFCDIISVMQQAGVNVLPEQTASDIIRPGPATHDGLLHNAQNPTMSAKTLALVTQMCDDLTGSGMGSPDEQLRQTWHDNMYWFGPSGIGSTYTVERYQHQHQGPFERHLGDIKFNGHVCRFAEGDFACWFGWPNLSMKSTGGFLGMPASDIPADMRVVDIYRRDGDKLAENWVYIDILHFLSMQGLDILKRVREIRQS</sequence>
<reference evidence="2" key="1">
    <citation type="journal article" date="2014" name="Environ. Microbiol.">
        <title>Comparative genomics of the marine bacterial genus Glaciecola reveals the high degree of genomic diversity and genomic characteristic for cold adaptation.</title>
        <authorList>
            <person name="Qin Q.L."/>
            <person name="Xie B.B."/>
            <person name="Yu Y."/>
            <person name="Shu Y.L."/>
            <person name="Rong J.C."/>
            <person name="Zhang Y.J."/>
            <person name="Zhao D.L."/>
            <person name="Chen X.L."/>
            <person name="Zhang X.Y."/>
            <person name="Chen B."/>
            <person name="Zhou B.C."/>
            <person name="Zhang Y.Z."/>
        </authorList>
    </citation>
    <scope>NUCLEOTIDE SEQUENCE [LARGE SCALE GENOMIC DNA]</scope>
    <source>
        <strain evidence="2">ACAM 615</strain>
    </source>
</reference>
<dbReference type="Gene3D" id="3.10.450.50">
    <property type="match status" value="2"/>
</dbReference>
<dbReference type="Proteomes" id="UP000006251">
    <property type="component" value="Unassembled WGS sequence"/>
</dbReference>
<dbReference type="PANTHER" id="PTHR38436">
    <property type="entry name" value="POLYKETIDE CYCLASE SNOAL-LIKE DOMAIN"/>
    <property type="match status" value="1"/>
</dbReference>
<dbReference type="PANTHER" id="PTHR38436:SF1">
    <property type="entry name" value="ESTER CYCLASE"/>
    <property type="match status" value="1"/>
</dbReference>